<dbReference type="Gene3D" id="3.20.20.60">
    <property type="entry name" value="Phosphoenolpyruvate-binding domains"/>
    <property type="match status" value="1"/>
</dbReference>
<dbReference type="InterPro" id="IPR040442">
    <property type="entry name" value="Pyrv_kinase-like_dom_sf"/>
</dbReference>
<reference evidence="5 6" key="1">
    <citation type="submission" date="2024-03" db="EMBL/GenBank/DDBJ databases">
        <title>Human intestinal bacterial collection.</title>
        <authorList>
            <person name="Pauvert C."/>
            <person name="Hitch T.C.A."/>
            <person name="Clavel T."/>
        </authorList>
    </citation>
    <scope>NUCLEOTIDE SEQUENCE [LARGE SCALE GENOMIC DNA]</scope>
    <source>
        <strain evidence="5 6">CLA-KB-H122</strain>
    </source>
</reference>
<gene>
    <name evidence="5" type="ORF">WMO46_07185</name>
</gene>
<dbReference type="Pfam" id="PF03328">
    <property type="entry name" value="HpcH_HpaI"/>
    <property type="match status" value="1"/>
</dbReference>
<keyword evidence="2" id="KW-0479">Metal-binding</keyword>
<evidence type="ECO:0000256" key="1">
    <source>
        <dbReference type="ARBA" id="ARBA00005568"/>
    </source>
</evidence>
<evidence type="ECO:0000313" key="5">
    <source>
        <dbReference type="EMBL" id="MEQ2544730.1"/>
    </source>
</evidence>
<dbReference type="InterPro" id="IPR050251">
    <property type="entry name" value="HpcH-HpaI_aldolase"/>
</dbReference>
<dbReference type="Proteomes" id="UP001460202">
    <property type="component" value="Unassembled WGS sequence"/>
</dbReference>
<sequence>MNTRTLGTGTWISVGAPVITEAVAGMGFDWLLLDLEHGSMTEADLLPNLHAAAASGVKVIVRIGEFRPSLIGRVLDFGAAGIMVPHVSDAATAAQIVSAMRYPPHGERGFSTSTRSFGYGARAPKEMSGWEAPLLLAQIEDYEGVLEAERIAAVDGVDMLFVGPRDLGLDLSVRPAERTFDFDEALQRVAKAAHACGKQAGILVRDTADIPKLRGYGFTALAAGSDLGILRSGYKQLMQTFE</sequence>
<keyword evidence="6" id="KW-1185">Reference proteome</keyword>
<name>A0ABV1GWD6_9BACT</name>
<dbReference type="InterPro" id="IPR005000">
    <property type="entry name" value="Aldolase/citrate-lyase_domain"/>
</dbReference>
<comment type="caution">
    <text evidence="5">The sequence shown here is derived from an EMBL/GenBank/DDBJ whole genome shotgun (WGS) entry which is preliminary data.</text>
</comment>
<dbReference type="InterPro" id="IPR015813">
    <property type="entry name" value="Pyrv/PenolPyrv_kinase-like_dom"/>
</dbReference>
<dbReference type="RefSeq" id="WP_349094079.1">
    <property type="nucleotide sequence ID" value="NZ_JBBMFL010000006.1"/>
</dbReference>
<keyword evidence="3 5" id="KW-0456">Lyase</keyword>
<dbReference type="PANTHER" id="PTHR30502">
    <property type="entry name" value="2-KETO-3-DEOXY-L-RHAMNONATE ALDOLASE"/>
    <property type="match status" value="1"/>
</dbReference>
<evidence type="ECO:0000256" key="3">
    <source>
        <dbReference type="ARBA" id="ARBA00023239"/>
    </source>
</evidence>
<feature type="domain" description="HpcH/HpaI aldolase/citrate lyase" evidence="4">
    <location>
        <begin position="9"/>
        <end position="230"/>
    </location>
</feature>
<comment type="similarity">
    <text evidence="1">Belongs to the HpcH/HpaI aldolase family.</text>
</comment>
<evidence type="ECO:0000259" key="4">
    <source>
        <dbReference type="Pfam" id="PF03328"/>
    </source>
</evidence>
<evidence type="ECO:0000313" key="6">
    <source>
        <dbReference type="Proteomes" id="UP001460202"/>
    </source>
</evidence>
<dbReference type="PANTHER" id="PTHR30502:SF0">
    <property type="entry name" value="PHOSPHOENOLPYRUVATE CARBOXYLASE FAMILY PROTEIN"/>
    <property type="match status" value="1"/>
</dbReference>
<evidence type="ECO:0000256" key="2">
    <source>
        <dbReference type="ARBA" id="ARBA00022723"/>
    </source>
</evidence>
<dbReference type="EMBL" id="JBBMFL010000006">
    <property type="protein sequence ID" value="MEQ2544730.1"/>
    <property type="molecule type" value="Genomic_DNA"/>
</dbReference>
<organism evidence="5 6">
    <name type="scientific">Alistipes intestinihominis</name>
    <dbReference type="NCBI Taxonomy" id="3133172"/>
    <lineage>
        <taxon>Bacteria</taxon>
        <taxon>Pseudomonadati</taxon>
        <taxon>Bacteroidota</taxon>
        <taxon>Bacteroidia</taxon>
        <taxon>Bacteroidales</taxon>
        <taxon>Rikenellaceae</taxon>
        <taxon>Alistipes</taxon>
    </lineage>
</organism>
<protein>
    <submittedName>
        <fullName evidence="5">Aldolase/citrate lyase family protein</fullName>
    </submittedName>
</protein>
<dbReference type="SUPFAM" id="SSF51621">
    <property type="entry name" value="Phosphoenolpyruvate/pyruvate domain"/>
    <property type="match status" value="1"/>
</dbReference>
<proteinExistence type="inferred from homology"/>
<dbReference type="GO" id="GO:0016829">
    <property type="term" value="F:lyase activity"/>
    <property type="evidence" value="ECO:0007669"/>
    <property type="project" value="UniProtKB-KW"/>
</dbReference>
<accession>A0ABV1GWD6</accession>